<evidence type="ECO:0000313" key="3">
    <source>
        <dbReference type="Proteomes" id="UP001642409"/>
    </source>
</evidence>
<dbReference type="Proteomes" id="UP001642409">
    <property type="component" value="Unassembled WGS sequence"/>
</dbReference>
<keyword evidence="3" id="KW-1185">Reference proteome</keyword>
<evidence type="ECO:0000313" key="1">
    <source>
        <dbReference type="EMBL" id="CAI9975828.1"/>
    </source>
</evidence>
<protein>
    <recommendedName>
        <fullName evidence="4">Ankyrin repeat protein</fullName>
    </recommendedName>
</protein>
<gene>
    <name evidence="2" type="ORF">HINF_LOCUS20267</name>
    <name evidence="1" type="ORF">HINF_LOCUS63473</name>
</gene>
<name>A0AA86RLJ8_9EUKA</name>
<dbReference type="InterPro" id="IPR036770">
    <property type="entry name" value="Ankyrin_rpt-contain_sf"/>
</dbReference>
<evidence type="ECO:0008006" key="4">
    <source>
        <dbReference type="Google" id="ProtNLM"/>
    </source>
</evidence>
<reference evidence="1" key="1">
    <citation type="submission" date="2023-06" db="EMBL/GenBank/DDBJ databases">
        <authorList>
            <person name="Kurt Z."/>
        </authorList>
    </citation>
    <scope>NUCLEOTIDE SEQUENCE</scope>
</reference>
<reference evidence="2 3" key="2">
    <citation type="submission" date="2024-07" db="EMBL/GenBank/DDBJ databases">
        <authorList>
            <person name="Akdeniz Z."/>
        </authorList>
    </citation>
    <scope>NUCLEOTIDE SEQUENCE [LARGE SCALE GENOMIC DNA]</scope>
</reference>
<organism evidence="1">
    <name type="scientific">Hexamita inflata</name>
    <dbReference type="NCBI Taxonomy" id="28002"/>
    <lineage>
        <taxon>Eukaryota</taxon>
        <taxon>Metamonada</taxon>
        <taxon>Diplomonadida</taxon>
        <taxon>Hexamitidae</taxon>
        <taxon>Hexamitinae</taxon>
        <taxon>Hexamita</taxon>
    </lineage>
</organism>
<dbReference type="EMBL" id="CAXDID020000054">
    <property type="protein sequence ID" value="CAL6006664.1"/>
    <property type="molecule type" value="Genomic_DNA"/>
</dbReference>
<dbReference type="AlphaFoldDB" id="A0AA86RLJ8"/>
<sequence>MGCGNGIIFPQNTQWFDAAINGNNDFIVANIQKHSRTFDPRITGTHVHERWGAIHYAAERQNMDMMDYLLETEGDLITDAAAEIIIDDQKIKIHGHSTIAHILLAVDAVDIIEILFEEINDHERFQTIIGKRNDVGQTAMFLCPLFDNDAAQIWAKNPRVIRAEISRTDNKGKNFIMQIIQKGCVWGAELIRDLAEEQKVLGNPPGQTSPDMLDIVKHLFANKDIYGQGWRDYISQCQNEDIKQQIIKLLDEAEKEVNS</sequence>
<comment type="caution">
    <text evidence="1">The sequence shown here is derived from an EMBL/GenBank/DDBJ whole genome shotgun (WGS) entry which is preliminary data.</text>
</comment>
<evidence type="ECO:0000313" key="2">
    <source>
        <dbReference type="EMBL" id="CAL6006664.1"/>
    </source>
</evidence>
<dbReference type="Gene3D" id="1.25.40.20">
    <property type="entry name" value="Ankyrin repeat-containing domain"/>
    <property type="match status" value="1"/>
</dbReference>
<proteinExistence type="predicted"/>
<dbReference type="SUPFAM" id="SSF48403">
    <property type="entry name" value="Ankyrin repeat"/>
    <property type="match status" value="1"/>
</dbReference>
<dbReference type="EMBL" id="CATOUU010001170">
    <property type="protein sequence ID" value="CAI9975828.1"/>
    <property type="molecule type" value="Genomic_DNA"/>
</dbReference>
<accession>A0AA86RLJ8</accession>